<dbReference type="Pfam" id="PF23598">
    <property type="entry name" value="LRR_14"/>
    <property type="match status" value="1"/>
</dbReference>
<dbReference type="Pfam" id="PF08263">
    <property type="entry name" value="LRRNT_2"/>
    <property type="match status" value="1"/>
</dbReference>
<dbReference type="InterPro" id="IPR013210">
    <property type="entry name" value="LRR_N_plant-typ"/>
</dbReference>
<evidence type="ECO:0008006" key="18">
    <source>
        <dbReference type="Google" id="ProtNLM"/>
    </source>
</evidence>
<keyword evidence="17" id="KW-1185">Reference proteome</keyword>
<evidence type="ECO:0000259" key="14">
    <source>
        <dbReference type="Pfam" id="PF08263"/>
    </source>
</evidence>
<proteinExistence type="inferred from homology"/>
<comment type="subcellular location">
    <subcellularLocation>
        <location evidence="1">Cell membrane</location>
        <topology evidence="1">Single-pass type I membrane protein</topology>
    </subcellularLocation>
</comment>
<keyword evidence="4" id="KW-0433">Leucine-rich repeat</keyword>
<dbReference type="PANTHER" id="PTHR48063:SF112">
    <property type="entry name" value="RECEPTOR LIKE PROTEIN 30-LIKE"/>
    <property type="match status" value="1"/>
</dbReference>
<dbReference type="SUPFAM" id="SSF52047">
    <property type="entry name" value="RNI-like"/>
    <property type="match status" value="1"/>
</dbReference>
<evidence type="ECO:0000256" key="1">
    <source>
        <dbReference type="ARBA" id="ARBA00004251"/>
    </source>
</evidence>
<dbReference type="FunFam" id="3.80.10.10:FF:000383">
    <property type="entry name" value="Leucine-rich repeat receptor protein kinase EMS1"/>
    <property type="match status" value="2"/>
</dbReference>
<keyword evidence="5 12" id="KW-0812">Transmembrane</keyword>
<evidence type="ECO:0000256" key="4">
    <source>
        <dbReference type="ARBA" id="ARBA00022614"/>
    </source>
</evidence>
<evidence type="ECO:0000256" key="6">
    <source>
        <dbReference type="ARBA" id="ARBA00022729"/>
    </source>
</evidence>
<dbReference type="SMART" id="SM00364">
    <property type="entry name" value="LRR_BAC"/>
    <property type="match status" value="8"/>
</dbReference>
<feature type="domain" description="Leucine-rich repeat-containing N-terminal plant-type" evidence="14">
    <location>
        <begin position="35"/>
        <end position="71"/>
    </location>
</feature>
<evidence type="ECO:0000259" key="15">
    <source>
        <dbReference type="Pfam" id="PF23598"/>
    </source>
</evidence>
<reference evidence="16 17" key="1">
    <citation type="journal article" date="2021" name="Commun. Biol.">
        <title>The genome of Shorea leprosula (Dipterocarpaceae) highlights the ecological relevance of drought in aseasonal tropical rainforests.</title>
        <authorList>
            <person name="Ng K.K.S."/>
            <person name="Kobayashi M.J."/>
            <person name="Fawcett J.A."/>
            <person name="Hatakeyama M."/>
            <person name="Paape T."/>
            <person name="Ng C.H."/>
            <person name="Ang C.C."/>
            <person name="Tnah L.H."/>
            <person name="Lee C.T."/>
            <person name="Nishiyama T."/>
            <person name="Sese J."/>
            <person name="O'Brien M.J."/>
            <person name="Copetti D."/>
            <person name="Mohd Noor M.I."/>
            <person name="Ong R.C."/>
            <person name="Putra M."/>
            <person name="Sireger I.Z."/>
            <person name="Indrioko S."/>
            <person name="Kosugi Y."/>
            <person name="Izuno A."/>
            <person name="Isagi Y."/>
            <person name="Lee S.L."/>
            <person name="Shimizu K.K."/>
        </authorList>
    </citation>
    <scope>NUCLEOTIDE SEQUENCE [LARGE SCALE GENOMIC DNA]</scope>
    <source>
        <strain evidence="16">214</strain>
    </source>
</reference>
<evidence type="ECO:0000256" key="7">
    <source>
        <dbReference type="ARBA" id="ARBA00022737"/>
    </source>
</evidence>
<dbReference type="EMBL" id="BPVZ01000170">
    <property type="protein sequence ID" value="GKV43612.1"/>
    <property type="molecule type" value="Genomic_DNA"/>
</dbReference>
<evidence type="ECO:0000256" key="10">
    <source>
        <dbReference type="ARBA" id="ARBA00023170"/>
    </source>
</evidence>
<sequence>MRKTFCAMLVLVAVLFFGAAEFCSGRNTSFSCIEKEREALLKFKLCFHDPSHMLSSWKGNDCCEWRGVGCDKNNRYVVSLQLRGSVFSNQRPQLYLIDDVKEVGSSLLKLRYLEHLDLSNNNFSGNLISPSLGLMKQLRYLNLSYAQFRGRIPGELGNLTRLRVLDLSQYYYGGLKVDDDIQWISRLSSLQRLDMSGVNLSHASSNLFQALGMLSSLSWLSLSDCSLKNSHLPSHNHLLNFTLLGNIQHFDMSQNSFHGPIPIFLQNMTSLTFLDLSGVNLSLTSSNLFQVLGMLPSLSWLSLSSCSLKNHHLPSCNHPINFTLLGNIQHLDLSINFFQGPIPIFLQNMTSLIVLYLFSNQLTGSILDSIGQLSKLKSISLFNNQLSGSIPNSIGQLSKLESMDLSGNQLSSIPDSIGQLSKLKSMDLSGNQLSSIPDSIGQLSKLESMYLSGNQLRSIPDSIGQLSKLESMYLSGNQLRSIPDSIGQLSKLEGMYLCGNQLRSIPDSIGQLSKLEDMYLFGNQLRSIPDSIWQLSKLERIYLSGNQLSSIPDSIGQLSKLKSMDLSGNQLRSIPDSIWQLSKLEGIYLSSNQFGIGFPKWLQLPKTIKMVDLSNASISSPLPENIGHMMPMLEVLHLANNLIKGSIPKSLCNLKYLAVLDLSNNMLSGNIPKSLCNSKSLGYLDLSNNMLSGSIPNCWRNDQSFFFIDLSSNNLSGLFPSTMVQLSSLSLLHLNNNSLHKGLHVALKNFTSLVVLDLGENKFSGNLTSIVRGEISNHSLKVLRLRKNLVSGYIPLELCSFSHMQILDLADNNLIGSIPPCFGKFPIMVNATQLIHDSYGGYWDEAPLIEVVKGRYLEYKRRTLRLEISIDLSSNNLIGYIPEELILLKDLHNLNLSWNHLSGKIPEKIGQMENLESLDFSKNGLSGMIPNSMSSLTKLSHLNLSYNNLSGPIPTGYQLQTLEDPTMYAGNPQLCGAPLLNKCSNDTLPPTTANFKDNDEGALKRMWFYIVVLLGFVTGFWGVVGTLIFVKNWRYAYFQWVDDVQHWILVVITLKVACFKKMFNGNKDDQ</sequence>
<dbReference type="Pfam" id="PF00560">
    <property type="entry name" value="LRR_1"/>
    <property type="match status" value="3"/>
</dbReference>
<dbReference type="InterPro" id="IPR001611">
    <property type="entry name" value="Leu-rich_rpt"/>
</dbReference>
<name>A0AAV5M4M6_9ROSI</name>
<feature type="domain" description="Disease resistance R13L4/SHOC-2-like LRR" evidence="15">
    <location>
        <begin position="100"/>
        <end position="310"/>
    </location>
</feature>
<evidence type="ECO:0000256" key="3">
    <source>
        <dbReference type="ARBA" id="ARBA00022475"/>
    </source>
</evidence>
<keyword evidence="6 13" id="KW-0732">Signal</keyword>
<evidence type="ECO:0000313" key="17">
    <source>
        <dbReference type="Proteomes" id="UP001054252"/>
    </source>
</evidence>
<dbReference type="FunFam" id="3.80.10.10:FF:000041">
    <property type="entry name" value="LRR receptor-like serine/threonine-protein kinase ERECTA"/>
    <property type="match status" value="2"/>
</dbReference>
<feature type="signal peptide" evidence="13">
    <location>
        <begin position="1"/>
        <end position="25"/>
    </location>
</feature>
<organism evidence="16 17">
    <name type="scientific">Rubroshorea leprosula</name>
    <dbReference type="NCBI Taxonomy" id="152421"/>
    <lineage>
        <taxon>Eukaryota</taxon>
        <taxon>Viridiplantae</taxon>
        <taxon>Streptophyta</taxon>
        <taxon>Embryophyta</taxon>
        <taxon>Tracheophyta</taxon>
        <taxon>Spermatophyta</taxon>
        <taxon>Magnoliopsida</taxon>
        <taxon>eudicotyledons</taxon>
        <taxon>Gunneridae</taxon>
        <taxon>Pentapetalae</taxon>
        <taxon>rosids</taxon>
        <taxon>malvids</taxon>
        <taxon>Malvales</taxon>
        <taxon>Dipterocarpaceae</taxon>
        <taxon>Rubroshorea</taxon>
    </lineage>
</organism>
<dbReference type="InterPro" id="IPR032675">
    <property type="entry name" value="LRR_dom_sf"/>
</dbReference>
<evidence type="ECO:0000256" key="13">
    <source>
        <dbReference type="SAM" id="SignalP"/>
    </source>
</evidence>
<dbReference type="InterPro" id="IPR055414">
    <property type="entry name" value="LRR_R13L4/SHOC2-like"/>
</dbReference>
<feature type="transmembrane region" description="Helical" evidence="12">
    <location>
        <begin position="1006"/>
        <end position="1030"/>
    </location>
</feature>
<dbReference type="SUPFAM" id="SSF52058">
    <property type="entry name" value="L domain-like"/>
    <property type="match status" value="3"/>
</dbReference>
<dbReference type="Pfam" id="PF13855">
    <property type="entry name" value="LRR_8"/>
    <property type="match status" value="5"/>
</dbReference>
<dbReference type="InterPro" id="IPR046956">
    <property type="entry name" value="RLP23-like"/>
</dbReference>
<keyword evidence="10" id="KW-0675">Receptor</keyword>
<dbReference type="PANTHER" id="PTHR48063">
    <property type="entry name" value="LRR RECEPTOR-LIKE KINASE"/>
    <property type="match status" value="1"/>
</dbReference>
<dbReference type="SMART" id="SM00369">
    <property type="entry name" value="LRR_TYP"/>
    <property type="match status" value="17"/>
</dbReference>
<dbReference type="FunFam" id="3.80.10.10:FF:000213">
    <property type="entry name" value="Tyrosine-sulfated glycopeptide receptor 1"/>
    <property type="match status" value="1"/>
</dbReference>
<dbReference type="Proteomes" id="UP001054252">
    <property type="component" value="Unassembled WGS sequence"/>
</dbReference>
<evidence type="ECO:0000256" key="9">
    <source>
        <dbReference type="ARBA" id="ARBA00023136"/>
    </source>
</evidence>
<accession>A0AAV5M4M6</accession>
<dbReference type="PRINTS" id="PR00019">
    <property type="entry name" value="LEURICHRPT"/>
</dbReference>
<dbReference type="PROSITE" id="PS51450">
    <property type="entry name" value="LRR"/>
    <property type="match status" value="6"/>
</dbReference>
<evidence type="ECO:0000313" key="16">
    <source>
        <dbReference type="EMBL" id="GKV43612.1"/>
    </source>
</evidence>
<evidence type="ECO:0000256" key="5">
    <source>
        <dbReference type="ARBA" id="ARBA00022692"/>
    </source>
</evidence>
<dbReference type="SMART" id="SM00365">
    <property type="entry name" value="LRR_SD22"/>
    <property type="match status" value="8"/>
</dbReference>
<evidence type="ECO:0000256" key="12">
    <source>
        <dbReference type="SAM" id="Phobius"/>
    </source>
</evidence>
<keyword evidence="11" id="KW-0325">Glycoprotein</keyword>
<dbReference type="AlphaFoldDB" id="A0AAV5M4M6"/>
<keyword evidence="3" id="KW-1003">Cell membrane</keyword>
<evidence type="ECO:0000256" key="2">
    <source>
        <dbReference type="ARBA" id="ARBA00009592"/>
    </source>
</evidence>
<evidence type="ECO:0000256" key="11">
    <source>
        <dbReference type="ARBA" id="ARBA00023180"/>
    </source>
</evidence>
<keyword evidence="7" id="KW-0677">Repeat</keyword>
<feature type="chain" id="PRO_5043394511" description="Leucine-rich repeat-containing N-terminal plant-type domain-containing protein" evidence="13">
    <location>
        <begin position="26"/>
        <end position="1070"/>
    </location>
</feature>
<comment type="caution">
    <text evidence="16">The sequence shown here is derived from an EMBL/GenBank/DDBJ whole genome shotgun (WGS) entry which is preliminary data.</text>
</comment>
<evidence type="ECO:0000256" key="8">
    <source>
        <dbReference type="ARBA" id="ARBA00022989"/>
    </source>
</evidence>
<dbReference type="GO" id="GO:0005886">
    <property type="term" value="C:plasma membrane"/>
    <property type="evidence" value="ECO:0007669"/>
    <property type="project" value="UniProtKB-SubCell"/>
</dbReference>
<gene>
    <name evidence="16" type="ORF">SLEP1_g50881</name>
</gene>
<comment type="similarity">
    <text evidence="2">Belongs to the RLP family.</text>
</comment>
<dbReference type="Gene3D" id="3.80.10.10">
    <property type="entry name" value="Ribonuclease Inhibitor"/>
    <property type="match status" value="7"/>
</dbReference>
<dbReference type="InterPro" id="IPR003591">
    <property type="entry name" value="Leu-rich_rpt_typical-subtyp"/>
</dbReference>
<keyword evidence="8 12" id="KW-1133">Transmembrane helix</keyword>
<keyword evidence="9 12" id="KW-0472">Membrane</keyword>
<protein>
    <recommendedName>
        <fullName evidence="18">Leucine-rich repeat-containing N-terminal plant-type domain-containing protein</fullName>
    </recommendedName>
</protein>